<sequence>MRQHQSRFESYVEGSFEKYLERLGDPKESAGQLEISALSMMYKRDFIVYRYPGKPPTRATDNGFDDKILLCCSGNGHYDSVYTKQFQENAAICQAVLYEILYKDVFGMDEEELRSAVEVFRSGSKKNRNSAPVGSEDANFGCLHEKVPRNPSEKRLDEWEGNDTDNPQETKFKQGIEEQKPPENPPKMPVPYKVLKALDSTIYRNVEFDVWLDSRKELQKTDYMVFAGRQYYLGDKCQVCLEPGEKYYNAHIQEVGQDSNTLTVFVEELAEKHTVPLANLKPVTQVAPVLAWNMSHNRRGGTYQKVTGGHFSGIEMDMKTRKRMLKKVRGKEVFMAVAYSRGQPMLPPRLQHSAPSGRFPPLHCSQGGAAMAPYKPYHQQNPPRHHRDSGVPSSYSRSRRPLPCGSKECHYSFVPGAAEEPQGPEGTVTFCEIEGDDDTAFPALPVSYEQRTHSSPAPIVHGPGAFWVARRGPNSVPSNKQTLSALEEEEDASENGKFHEEYIYASPDPSCETATVFSSAEPAANLVLVNSATVSTSTDVYTAPATAVSSVPFPIYSAPLPPVSEVGEASAVLPAYSCDPSGSDLPRDTKVLRYYFNMGLQYCHQSCWPSLMYMQPVLPPSPVEVYPAYAEPAPVLDQSVPQLFPDAGQAEVHQVPLEASNGNFQNTEPPPLSYGPVYYPVVSDPFSQQPLPGFDSVVPAYHYIGTWHPVNPPHGNSPPVAKAGSSGAPPQVGYMASPNPAPPDAPQGM</sequence>
<dbReference type="PANTHER" id="PTHR12419">
    <property type="entry name" value="OTU DOMAIN CONTAINING PROTEIN"/>
    <property type="match status" value="1"/>
</dbReference>
<evidence type="ECO:0000313" key="9">
    <source>
        <dbReference type="Ensembl" id="ENSFALP00000011553.2"/>
    </source>
</evidence>
<evidence type="ECO:0000256" key="3">
    <source>
        <dbReference type="ARBA" id="ARBA00022670"/>
    </source>
</evidence>
<dbReference type="AlphaFoldDB" id="U3K949"/>
<dbReference type="Gene3D" id="3.90.70.80">
    <property type="match status" value="1"/>
</dbReference>
<dbReference type="InterPro" id="IPR003323">
    <property type="entry name" value="OTU_dom"/>
</dbReference>
<keyword evidence="5" id="KW-0378">Hydrolase</keyword>
<evidence type="ECO:0000256" key="5">
    <source>
        <dbReference type="ARBA" id="ARBA00022807"/>
    </source>
</evidence>
<dbReference type="GO" id="GO:0061578">
    <property type="term" value="F:K63-linked deubiquitinase activity"/>
    <property type="evidence" value="ECO:0007669"/>
    <property type="project" value="TreeGrafter"/>
</dbReference>
<dbReference type="GO" id="GO:0098554">
    <property type="term" value="C:cytoplasmic side of endoplasmic reticulum membrane"/>
    <property type="evidence" value="ECO:0007669"/>
    <property type="project" value="Ensembl"/>
</dbReference>
<dbReference type="EC" id="3.4.19.12" evidence="2"/>
<dbReference type="PROSITE" id="PS50802">
    <property type="entry name" value="OTU"/>
    <property type="match status" value="1"/>
</dbReference>
<feature type="region of interest" description="Disordered" evidence="6">
    <location>
        <begin position="124"/>
        <end position="169"/>
    </location>
</feature>
<dbReference type="eggNOG" id="KOG2605">
    <property type="taxonomic scope" value="Eukaryota"/>
</dbReference>
<dbReference type="Proteomes" id="UP000016665">
    <property type="component" value="Chromosome 4A"/>
</dbReference>
<evidence type="ECO:0000259" key="8">
    <source>
        <dbReference type="PROSITE" id="PS50802"/>
    </source>
</evidence>
<evidence type="ECO:0000256" key="4">
    <source>
        <dbReference type="ARBA" id="ARBA00022786"/>
    </source>
</evidence>
<evidence type="ECO:0000256" key="2">
    <source>
        <dbReference type="ARBA" id="ARBA00012759"/>
    </source>
</evidence>
<dbReference type="InterPro" id="IPR050704">
    <property type="entry name" value="Peptidase_C85-like"/>
</dbReference>
<evidence type="ECO:0000259" key="7">
    <source>
        <dbReference type="PROSITE" id="PS50304"/>
    </source>
</evidence>
<dbReference type="GO" id="GO:0004577">
    <property type="term" value="F:N-acetylglucosaminyldiphosphodolichol N-acetylglucosaminyltransferase activity"/>
    <property type="evidence" value="ECO:0007669"/>
    <property type="project" value="Ensembl"/>
</dbReference>
<evidence type="ECO:0000256" key="6">
    <source>
        <dbReference type="SAM" id="MobiDB-lite"/>
    </source>
</evidence>
<feature type="domain" description="OTU" evidence="8">
    <location>
        <begin position="1"/>
        <end position="84"/>
    </location>
</feature>
<gene>
    <name evidence="9" type="primary">ALG13</name>
</gene>
<dbReference type="PANTHER" id="PTHR12419:SF58">
    <property type="entry name" value="UBIQUITINYL HYDROLASE 1"/>
    <property type="match status" value="1"/>
</dbReference>
<dbReference type="GO" id="GO:0004843">
    <property type="term" value="F:cysteine-type deubiquitinase activity"/>
    <property type="evidence" value="ECO:0007669"/>
    <property type="project" value="UniProtKB-EC"/>
</dbReference>
<feature type="compositionally biased region" description="Basic and acidic residues" evidence="6">
    <location>
        <begin position="143"/>
        <end position="158"/>
    </location>
</feature>
<dbReference type="GO" id="GO:0016579">
    <property type="term" value="P:protein deubiquitination"/>
    <property type="evidence" value="ECO:0007669"/>
    <property type="project" value="TreeGrafter"/>
</dbReference>
<dbReference type="SUPFAM" id="SSF63748">
    <property type="entry name" value="Tudor/PWWP/MBT"/>
    <property type="match status" value="1"/>
</dbReference>
<reference evidence="9" key="3">
    <citation type="submission" date="2025-09" db="UniProtKB">
        <authorList>
            <consortium name="Ensembl"/>
        </authorList>
    </citation>
    <scope>IDENTIFICATION</scope>
</reference>
<name>U3K949_FICAL</name>
<evidence type="ECO:0000313" key="10">
    <source>
        <dbReference type="Proteomes" id="UP000016665"/>
    </source>
</evidence>
<dbReference type="HOGENOM" id="CLU_009906_0_0_1"/>
<comment type="catalytic activity">
    <reaction evidence="1">
        <text>Thiol-dependent hydrolysis of ester, thioester, amide, peptide and isopeptide bonds formed by the C-terminal Gly of ubiquitin (a 76-residue protein attached to proteins as an intracellular targeting signal).</text>
        <dbReference type="EC" id="3.4.19.12"/>
    </reaction>
</comment>
<dbReference type="Ensembl" id="ENSFALT00000011600.2">
    <property type="protein sequence ID" value="ENSFALP00000011553.2"/>
    <property type="gene ID" value="ENSFALG00000011051.2"/>
</dbReference>
<dbReference type="GO" id="GO:0006488">
    <property type="term" value="P:dolichol-linked oligosaccharide biosynthetic process"/>
    <property type="evidence" value="ECO:0007669"/>
    <property type="project" value="Ensembl"/>
</dbReference>
<keyword evidence="5" id="KW-0788">Thiol protease</keyword>
<keyword evidence="4" id="KW-0833">Ubl conjugation pathway</keyword>
<evidence type="ECO:0000256" key="1">
    <source>
        <dbReference type="ARBA" id="ARBA00000707"/>
    </source>
</evidence>
<dbReference type="STRING" id="59894.ENSFALP00000011553"/>
<dbReference type="GO" id="GO:0006508">
    <property type="term" value="P:proteolysis"/>
    <property type="evidence" value="ECO:0007669"/>
    <property type="project" value="UniProtKB-KW"/>
</dbReference>
<reference evidence="9" key="2">
    <citation type="submission" date="2025-08" db="UniProtKB">
        <authorList>
            <consortium name="Ensembl"/>
        </authorList>
    </citation>
    <scope>IDENTIFICATION</scope>
</reference>
<keyword evidence="3" id="KW-0645">Protease</keyword>
<reference evidence="9 10" key="1">
    <citation type="journal article" date="2012" name="Nature">
        <title>The genomic landscape of species divergence in Ficedula flycatchers.</title>
        <authorList>
            <person name="Ellegren H."/>
            <person name="Smeds L."/>
            <person name="Burri R."/>
            <person name="Olason P.I."/>
            <person name="Backstrom N."/>
            <person name="Kawakami T."/>
            <person name="Kunstner A."/>
            <person name="Makinen H."/>
            <person name="Nadachowska-Brzyska K."/>
            <person name="Qvarnstrom A."/>
            <person name="Uebbing S."/>
            <person name="Wolf J.B."/>
        </authorList>
    </citation>
    <scope>NUCLEOTIDE SEQUENCE [LARGE SCALE GENOMIC DNA]</scope>
</reference>
<dbReference type="eggNOG" id="KOG3349">
    <property type="taxonomic scope" value="Eukaryota"/>
</dbReference>
<feature type="compositionally biased region" description="Pro residues" evidence="6">
    <location>
        <begin position="739"/>
        <end position="749"/>
    </location>
</feature>
<dbReference type="PROSITE" id="PS50304">
    <property type="entry name" value="TUDOR"/>
    <property type="match status" value="1"/>
</dbReference>
<dbReference type="GeneTree" id="ENSGT00940000159922"/>
<dbReference type="SUPFAM" id="SSF54001">
    <property type="entry name" value="Cysteine proteinases"/>
    <property type="match status" value="1"/>
</dbReference>
<dbReference type="CDD" id="cd20447">
    <property type="entry name" value="Tudor_TDRD13"/>
    <property type="match status" value="1"/>
</dbReference>
<dbReference type="InterPro" id="IPR002999">
    <property type="entry name" value="Tudor"/>
</dbReference>
<organism evidence="9 10">
    <name type="scientific">Ficedula albicollis</name>
    <name type="common">Collared flycatcher</name>
    <name type="synonym">Muscicapa albicollis</name>
    <dbReference type="NCBI Taxonomy" id="59894"/>
    <lineage>
        <taxon>Eukaryota</taxon>
        <taxon>Metazoa</taxon>
        <taxon>Chordata</taxon>
        <taxon>Craniata</taxon>
        <taxon>Vertebrata</taxon>
        <taxon>Euteleostomi</taxon>
        <taxon>Archelosauria</taxon>
        <taxon>Archosauria</taxon>
        <taxon>Dinosauria</taxon>
        <taxon>Saurischia</taxon>
        <taxon>Theropoda</taxon>
        <taxon>Coelurosauria</taxon>
        <taxon>Aves</taxon>
        <taxon>Neognathae</taxon>
        <taxon>Neoaves</taxon>
        <taxon>Telluraves</taxon>
        <taxon>Australaves</taxon>
        <taxon>Passeriformes</taxon>
        <taxon>Muscicapidae</taxon>
        <taxon>Ficedula</taxon>
    </lineage>
</organism>
<proteinExistence type="predicted"/>
<dbReference type="InterPro" id="IPR038765">
    <property type="entry name" value="Papain-like_cys_pep_sf"/>
</dbReference>
<accession>U3K949</accession>
<feature type="region of interest" description="Disordered" evidence="6">
    <location>
        <begin position="370"/>
        <end position="399"/>
    </location>
</feature>
<feature type="region of interest" description="Disordered" evidence="6">
    <location>
        <begin position="714"/>
        <end position="749"/>
    </location>
</feature>
<keyword evidence="10" id="KW-1185">Reference proteome</keyword>
<protein>
    <recommendedName>
        <fullName evidence="2">ubiquitinyl hydrolase 1</fullName>
        <ecNumber evidence="2">3.4.19.12</ecNumber>
    </recommendedName>
</protein>
<feature type="domain" description="Tudor" evidence="7">
    <location>
        <begin position="230"/>
        <end position="290"/>
    </location>
</feature>